<protein>
    <submittedName>
        <fullName evidence="1">Uncharacterized protein</fullName>
    </submittedName>
</protein>
<dbReference type="EMBL" id="CAADFN010000002">
    <property type="protein sequence ID" value="VFK13148.1"/>
    <property type="molecule type" value="Genomic_DNA"/>
</dbReference>
<dbReference type="AlphaFoldDB" id="A0A450W828"/>
<name>A0A450W828_9GAMM</name>
<sequence>MSVQGVECLECGCVRQVDIPFVSPRWSYTKNFKRYALDLWRRMARDVAHRLGVGRDTIKDIQARYLPRCFDNPKLAGLERCH</sequence>
<accession>A0A450W828</accession>
<proteinExistence type="predicted"/>
<organism evidence="1">
    <name type="scientific">Candidatus Kentrum sp. LFY</name>
    <dbReference type="NCBI Taxonomy" id="2126342"/>
    <lineage>
        <taxon>Bacteria</taxon>
        <taxon>Pseudomonadati</taxon>
        <taxon>Pseudomonadota</taxon>
        <taxon>Gammaproteobacteria</taxon>
        <taxon>Candidatus Kentrum</taxon>
    </lineage>
</organism>
<evidence type="ECO:0000313" key="1">
    <source>
        <dbReference type="EMBL" id="VFK13148.1"/>
    </source>
</evidence>
<reference evidence="1" key="1">
    <citation type="submission" date="2019-02" db="EMBL/GenBank/DDBJ databases">
        <authorList>
            <person name="Gruber-Vodicka R. H."/>
            <person name="Seah K. B. B."/>
        </authorList>
    </citation>
    <scope>NUCLEOTIDE SEQUENCE</scope>
    <source>
        <strain evidence="1">BECK_BY7</strain>
    </source>
</reference>
<gene>
    <name evidence="1" type="ORF">BECKLFY1418C_GA0070996_100278</name>
</gene>